<evidence type="ECO:0000256" key="1">
    <source>
        <dbReference type="SAM" id="MobiDB-lite"/>
    </source>
</evidence>
<evidence type="ECO:0000313" key="2">
    <source>
        <dbReference type="EMBL" id="KAG2377974.1"/>
    </source>
</evidence>
<feature type="compositionally biased region" description="Basic and acidic residues" evidence="1">
    <location>
        <begin position="14"/>
        <end position="32"/>
    </location>
</feature>
<gene>
    <name evidence="2" type="ORF">C9374_008596</name>
</gene>
<dbReference type="RefSeq" id="XP_044545236.1">
    <property type="nucleotide sequence ID" value="XM_044698689.1"/>
</dbReference>
<organism evidence="2 3">
    <name type="scientific">Naegleria lovaniensis</name>
    <name type="common">Amoeba</name>
    <dbReference type="NCBI Taxonomy" id="51637"/>
    <lineage>
        <taxon>Eukaryota</taxon>
        <taxon>Discoba</taxon>
        <taxon>Heterolobosea</taxon>
        <taxon>Tetramitia</taxon>
        <taxon>Eutetramitia</taxon>
        <taxon>Vahlkampfiidae</taxon>
        <taxon>Naegleria</taxon>
    </lineage>
</organism>
<feature type="compositionally biased region" description="Low complexity" evidence="1">
    <location>
        <begin position="619"/>
        <end position="640"/>
    </location>
</feature>
<feature type="compositionally biased region" description="Low complexity" evidence="1">
    <location>
        <begin position="698"/>
        <end position="728"/>
    </location>
</feature>
<proteinExistence type="predicted"/>
<feature type="region of interest" description="Disordered" evidence="1">
    <location>
        <begin position="695"/>
        <end position="728"/>
    </location>
</feature>
<sequence length="979" mass="110767">MFADDGVVLSPKQGSKERTASKSSPHSEEKGHQIQYEVPFQAPSVEEEMECLANICECLGSCLSNIKRYLNQLDDDLNMDFVDQALECFQLALTLLSSDPEPNRLKHLVFGSSQNEDFSEQSIISLLLDYIALPSYFRPSALNEFSMDQSAQTEIANEIDQLLNHLKVYALKCLSKLISICSFESRNLYMETLGESVIKSLSKLCAESIVQDHGVEIMLDYLSSSDQIREPSDPSLVGNAIENEELRLAVAECLFFFVVRNEVGRLAVLIQRGIPRFLKCLEQEPNQLIRCYCCAILREFSSSFPEEMLKDNAIQVCVKVLNADPSLEVRALCAELLEVLFKTEPKAFQFVSVPTLCKVLNDRLQKETSRDVLEATCKLLETLFTSNLAGSNDPVLLVHEEFIQKGYWKSFIRVLKQCSPRPASLATRAFRYLLQFAPSDQRLAREVVSHFQSLSILLKACLESTKTNEQKQLSSTNVANKLLKVELSIIMALLFVQSPFSRNQIHNELKAFPLWMSTLRGALLKHLGFAEMDYFSDLKIIDENGRNVIAAFAAKSSLQLNSDILKEIFEAQESENIYFDDTNSTGIANEHDGKINHFILSFALHTTLTVKEPHVTSNISSPSRITKTPSKTPSKTSSRILETEPSYMSSDTSFTPRQKTTNESSFNTSMNSDDSFIQQFGKVLTKHEVIEIEEHSASDSSSFSKKELSNSPKTSLPSPSSARRSSQQALAFTSNSSFENTVFPESLINARSIVSRASVNKALQKKEFDNSVFLCKVFGVWYESHEMKIERQKAQDSFVKAHRMAANTTGLKIIPTGFVNTPDGLVLRYQPNESPQKLTKHWTDEDVKLSDVFTFEVPFDDFTVERVERVHQALARHCKLVKKLLVCCPKSPKNRRTFLMDMNLNIMPKSNQIIEELLLLMKEYGVENIKMPIYLWKGKERKDTSLTQYNILEILEFVKIHIANHCQLPIDNPNVETKV</sequence>
<dbReference type="InterPro" id="IPR011989">
    <property type="entry name" value="ARM-like"/>
</dbReference>
<dbReference type="EMBL" id="PYSW02000035">
    <property type="protein sequence ID" value="KAG2377974.1"/>
    <property type="molecule type" value="Genomic_DNA"/>
</dbReference>
<comment type="caution">
    <text evidence="2">The sequence shown here is derived from an EMBL/GenBank/DDBJ whole genome shotgun (WGS) entry which is preliminary data.</text>
</comment>
<keyword evidence="3" id="KW-1185">Reference proteome</keyword>
<protein>
    <submittedName>
        <fullName evidence="2">Uncharacterized protein</fullName>
    </submittedName>
</protein>
<feature type="compositionally biased region" description="Polar residues" evidence="1">
    <location>
        <begin position="646"/>
        <end position="672"/>
    </location>
</feature>
<name>A0AA88GI83_NAELO</name>
<dbReference type="Proteomes" id="UP000816034">
    <property type="component" value="Unassembled WGS sequence"/>
</dbReference>
<feature type="region of interest" description="Disordered" evidence="1">
    <location>
        <begin position="1"/>
        <end position="32"/>
    </location>
</feature>
<dbReference type="Gene3D" id="1.25.10.10">
    <property type="entry name" value="Leucine-rich Repeat Variant"/>
    <property type="match status" value="1"/>
</dbReference>
<dbReference type="SUPFAM" id="SSF48371">
    <property type="entry name" value="ARM repeat"/>
    <property type="match status" value="1"/>
</dbReference>
<dbReference type="InterPro" id="IPR016024">
    <property type="entry name" value="ARM-type_fold"/>
</dbReference>
<feature type="region of interest" description="Disordered" evidence="1">
    <location>
        <begin position="613"/>
        <end position="672"/>
    </location>
</feature>
<accession>A0AA88GI83</accession>
<evidence type="ECO:0000313" key="3">
    <source>
        <dbReference type="Proteomes" id="UP000816034"/>
    </source>
</evidence>
<dbReference type="GeneID" id="68101050"/>
<reference evidence="2 3" key="1">
    <citation type="journal article" date="2018" name="BMC Genomics">
        <title>The genome of Naegleria lovaniensis, the basis for a comparative approach to unravel pathogenicity factors of the human pathogenic amoeba N. fowleri.</title>
        <authorList>
            <person name="Liechti N."/>
            <person name="Schurch N."/>
            <person name="Bruggmann R."/>
            <person name="Wittwer M."/>
        </authorList>
    </citation>
    <scope>NUCLEOTIDE SEQUENCE [LARGE SCALE GENOMIC DNA]</scope>
    <source>
        <strain evidence="2 3">ATCC 30569</strain>
    </source>
</reference>
<dbReference type="AlphaFoldDB" id="A0AA88GI83"/>